<evidence type="ECO:0000313" key="8">
    <source>
        <dbReference type="EMBL" id="CAE2249034.1"/>
    </source>
</evidence>
<protein>
    <recommendedName>
        <fullName evidence="7">Major facilitator superfamily (MFS) profile domain-containing protein</fullName>
    </recommendedName>
</protein>
<evidence type="ECO:0000259" key="7">
    <source>
        <dbReference type="PROSITE" id="PS50850"/>
    </source>
</evidence>
<feature type="transmembrane region" description="Helical" evidence="6">
    <location>
        <begin position="335"/>
        <end position="357"/>
    </location>
</feature>
<evidence type="ECO:0000256" key="2">
    <source>
        <dbReference type="ARBA" id="ARBA00022448"/>
    </source>
</evidence>
<dbReference type="Gene3D" id="1.20.1250.20">
    <property type="entry name" value="MFS general substrate transporter like domains"/>
    <property type="match status" value="2"/>
</dbReference>
<feature type="region of interest" description="Disordered" evidence="5">
    <location>
        <begin position="1"/>
        <end position="28"/>
    </location>
</feature>
<dbReference type="Pfam" id="PF07690">
    <property type="entry name" value="MFS_1"/>
    <property type="match status" value="1"/>
</dbReference>
<feature type="transmembrane region" description="Helical" evidence="6">
    <location>
        <begin position="105"/>
        <end position="127"/>
    </location>
</feature>
<feature type="transmembrane region" description="Helical" evidence="6">
    <location>
        <begin position="72"/>
        <end position="93"/>
    </location>
</feature>
<evidence type="ECO:0000256" key="3">
    <source>
        <dbReference type="ARBA" id="ARBA00022475"/>
    </source>
</evidence>
<feature type="domain" description="Major facilitator superfamily (MFS) profile" evidence="7">
    <location>
        <begin position="33"/>
        <end position="457"/>
    </location>
</feature>
<dbReference type="InterPro" id="IPR051084">
    <property type="entry name" value="H+-coupled_symporters"/>
</dbReference>
<evidence type="ECO:0000256" key="5">
    <source>
        <dbReference type="SAM" id="MobiDB-lite"/>
    </source>
</evidence>
<feature type="transmembrane region" description="Helical" evidence="6">
    <location>
        <begin position="308"/>
        <end position="328"/>
    </location>
</feature>
<keyword evidence="4" id="KW-0769">Symport</keyword>
<reference evidence="8" key="1">
    <citation type="submission" date="2021-01" db="EMBL/GenBank/DDBJ databases">
        <authorList>
            <person name="Corre E."/>
            <person name="Pelletier E."/>
            <person name="Niang G."/>
            <person name="Scheremetjew M."/>
            <person name="Finn R."/>
            <person name="Kale V."/>
            <person name="Holt S."/>
            <person name="Cochrane G."/>
            <person name="Meng A."/>
            <person name="Brown T."/>
            <person name="Cohen L."/>
        </authorList>
    </citation>
    <scope>NUCLEOTIDE SEQUENCE</scope>
    <source>
        <strain evidence="8">Isolate 1302-5</strain>
    </source>
</reference>
<feature type="compositionally biased region" description="Basic and acidic residues" evidence="5">
    <location>
        <begin position="1"/>
        <end position="12"/>
    </location>
</feature>
<dbReference type="PROSITE" id="PS50850">
    <property type="entry name" value="MFS"/>
    <property type="match status" value="1"/>
</dbReference>
<dbReference type="PANTHER" id="PTHR43528">
    <property type="entry name" value="ALPHA-KETOGLUTARATE PERMEASE"/>
    <property type="match status" value="1"/>
</dbReference>
<sequence>MTDQREGDELAPEHSLPPPPPQKKDPHRDSCMVSFAGVAGNMLEWFDFSCFGYFSDVIATNFFPPDQGGHAALIQSFAVFGLAFLARPIGGAIIGQMGDKSGRKLALETALILMAFPTFFMGCLPTFSLVGYAATALLVLCRIAQGLSVGGQVMTSVVFTLERKDKSRWGLWGSAVAAASGAGVTLGSLFSYILRETLTDDQLNSWGWRIPFFFGVLGVVPGLYLKKHGKEHAFLEAEGTSVGLDDGQRGPPRRHESVISESFSRKNRRALVAAMLVGALPAAAYYVIFIWLAIFMETIANPPVPHAFAINTAAGALGVLGTVLGGWIADCHGHYVRLMILSGIGLAISSPLLLRAIEGGNPVVAFFSQCSLGFFACVWNGSMLPWMVSSFPPSLRLTSVSIGYNAAVCVFGGFAPTFATILVDRYDAGATGLYLTVLAVLSIVGLLIAPKRLPKDQEVHAGNGISLVESNTKHAGGDEATSEGVIA</sequence>
<feature type="transmembrane region" description="Helical" evidence="6">
    <location>
        <begin position="402"/>
        <end position="423"/>
    </location>
</feature>
<evidence type="ECO:0000256" key="4">
    <source>
        <dbReference type="ARBA" id="ARBA00022847"/>
    </source>
</evidence>
<dbReference type="AlphaFoldDB" id="A0A7S4MWK3"/>
<evidence type="ECO:0000256" key="6">
    <source>
        <dbReference type="SAM" id="Phobius"/>
    </source>
</evidence>
<keyword evidence="2" id="KW-0813">Transport</keyword>
<dbReference type="GO" id="GO:0005886">
    <property type="term" value="C:plasma membrane"/>
    <property type="evidence" value="ECO:0007669"/>
    <property type="project" value="UniProtKB-SubCell"/>
</dbReference>
<organism evidence="8">
    <name type="scientific">Odontella aurita</name>
    <dbReference type="NCBI Taxonomy" id="265563"/>
    <lineage>
        <taxon>Eukaryota</taxon>
        <taxon>Sar</taxon>
        <taxon>Stramenopiles</taxon>
        <taxon>Ochrophyta</taxon>
        <taxon>Bacillariophyta</taxon>
        <taxon>Mediophyceae</taxon>
        <taxon>Biddulphiophycidae</taxon>
        <taxon>Eupodiscales</taxon>
        <taxon>Odontellaceae</taxon>
        <taxon>Odontella</taxon>
    </lineage>
</organism>
<feature type="transmembrane region" description="Helical" evidence="6">
    <location>
        <begin position="270"/>
        <end position="296"/>
    </location>
</feature>
<evidence type="ECO:0000256" key="1">
    <source>
        <dbReference type="ARBA" id="ARBA00004651"/>
    </source>
</evidence>
<dbReference type="InterPro" id="IPR036259">
    <property type="entry name" value="MFS_trans_sf"/>
</dbReference>
<accession>A0A7S4MWK3</accession>
<dbReference type="InterPro" id="IPR020846">
    <property type="entry name" value="MFS_dom"/>
</dbReference>
<dbReference type="InterPro" id="IPR011701">
    <property type="entry name" value="MFS"/>
</dbReference>
<keyword evidence="6" id="KW-0472">Membrane</keyword>
<dbReference type="GO" id="GO:0015293">
    <property type="term" value="F:symporter activity"/>
    <property type="evidence" value="ECO:0007669"/>
    <property type="project" value="UniProtKB-KW"/>
</dbReference>
<feature type="transmembrane region" description="Helical" evidence="6">
    <location>
        <begin position="206"/>
        <end position="225"/>
    </location>
</feature>
<dbReference type="SUPFAM" id="SSF103473">
    <property type="entry name" value="MFS general substrate transporter"/>
    <property type="match status" value="1"/>
</dbReference>
<feature type="transmembrane region" description="Helical" evidence="6">
    <location>
        <begin position="171"/>
        <end position="194"/>
    </location>
</feature>
<keyword evidence="6" id="KW-1133">Transmembrane helix</keyword>
<gene>
    <name evidence="8" type="ORF">OAUR00152_LOCUS20307</name>
</gene>
<keyword evidence="6" id="KW-0812">Transmembrane</keyword>
<proteinExistence type="predicted"/>
<comment type="subcellular location">
    <subcellularLocation>
        <location evidence="1">Cell membrane</location>
        <topology evidence="1">Multi-pass membrane protein</topology>
    </subcellularLocation>
</comment>
<feature type="transmembrane region" description="Helical" evidence="6">
    <location>
        <begin position="429"/>
        <end position="449"/>
    </location>
</feature>
<dbReference type="EMBL" id="HBKQ01029865">
    <property type="protein sequence ID" value="CAE2249034.1"/>
    <property type="molecule type" value="Transcribed_RNA"/>
</dbReference>
<dbReference type="PANTHER" id="PTHR43528:SF1">
    <property type="entry name" value="ALPHA-KETOGLUTARATE PERMEASE"/>
    <property type="match status" value="1"/>
</dbReference>
<name>A0A7S4MWK3_9STRA</name>
<keyword evidence="3" id="KW-1003">Cell membrane</keyword>